<dbReference type="PANTHER" id="PTHR10695">
    <property type="entry name" value="DEPHOSPHO-COA KINASE-RELATED"/>
    <property type="match status" value="1"/>
</dbReference>
<comment type="caution">
    <text evidence="3">The sequence shown here is derived from an EMBL/GenBank/DDBJ whole genome shotgun (WGS) entry which is preliminary data.</text>
</comment>
<dbReference type="GO" id="GO:0004140">
    <property type="term" value="F:dephospho-CoA kinase activity"/>
    <property type="evidence" value="ECO:0007669"/>
    <property type="project" value="TreeGrafter"/>
</dbReference>
<dbReference type="PANTHER" id="PTHR10695:SF46">
    <property type="entry name" value="BIFUNCTIONAL COENZYME A SYNTHASE-RELATED"/>
    <property type="match status" value="1"/>
</dbReference>
<feature type="domain" description="Cytidyltransferase-like" evidence="2">
    <location>
        <begin position="396"/>
        <end position="518"/>
    </location>
</feature>
<feature type="compositionally biased region" description="Low complexity" evidence="1">
    <location>
        <begin position="194"/>
        <end position="225"/>
    </location>
</feature>
<proteinExistence type="predicted"/>
<accession>A0A9W6BCQ8</accession>
<dbReference type="InterPro" id="IPR014729">
    <property type="entry name" value="Rossmann-like_a/b/a_fold"/>
</dbReference>
<evidence type="ECO:0000259" key="2">
    <source>
        <dbReference type="Pfam" id="PF01467"/>
    </source>
</evidence>
<keyword evidence="4" id="KW-1185">Reference proteome</keyword>
<evidence type="ECO:0000313" key="3">
    <source>
        <dbReference type="EMBL" id="GLC49669.1"/>
    </source>
</evidence>
<dbReference type="Gene3D" id="3.40.50.620">
    <property type="entry name" value="HUPs"/>
    <property type="match status" value="1"/>
</dbReference>
<dbReference type="EMBL" id="BRXU01000002">
    <property type="protein sequence ID" value="GLC49669.1"/>
    <property type="molecule type" value="Genomic_DNA"/>
</dbReference>
<gene>
    <name evidence="3" type="primary">PLEST004828</name>
    <name evidence="3" type="ORF">PLESTB_000273600</name>
</gene>
<dbReference type="GO" id="GO:0015937">
    <property type="term" value="P:coenzyme A biosynthetic process"/>
    <property type="evidence" value="ECO:0007669"/>
    <property type="project" value="TreeGrafter"/>
</dbReference>
<feature type="compositionally biased region" description="Low complexity" evidence="1">
    <location>
        <begin position="344"/>
        <end position="369"/>
    </location>
</feature>
<feature type="region of interest" description="Disordered" evidence="1">
    <location>
        <begin position="272"/>
        <end position="369"/>
    </location>
</feature>
<dbReference type="InterPro" id="IPR004821">
    <property type="entry name" value="Cyt_trans-like"/>
</dbReference>
<name>A0A9W6BCQ8_9CHLO</name>
<evidence type="ECO:0000256" key="1">
    <source>
        <dbReference type="SAM" id="MobiDB-lite"/>
    </source>
</evidence>
<feature type="compositionally biased region" description="Low complexity" evidence="1">
    <location>
        <begin position="292"/>
        <end position="311"/>
    </location>
</feature>
<feature type="compositionally biased region" description="Low complexity" evidence="1">
    <location>
        <begin position="327"/>
        <end position="337"/>
    </location>
</feature>
<organism evidence="3 4">
    <name type="scientific">Pleodorina starrii</name>
    <dbReference type="NCBI Taxonomy" id="330485"/>
    <lineage>
        <taxon>Eukaryota</taxon>
        <taxon>Viridiplantae</taxon>
        <taxon>Chlorophyta</taxon>
        <taxon>core chlorophytes</taxon>
        <taxon>Chlorophyceae</taxon>
        <taxon>CS clade</taxon>
        <taxon>Chlamydomonadales</taxon>
        <taxon>Volvocaceae</taxon>
        <taxon>Pleodorina</taxon>
    </lineage>
</organism>
<evidence type="ECO:0000313" key="4">
    <source>
        <dbReference type="Proteomes" id="UP001165080"/>
    </source>
</evidence>
<protein>
    <recommendedName>
        <fullName evidence="2">Cytidyltransferase-like domain-containing protein</fullName>
    </recommendedName>
</protein>
<feature type="region of interest" description="Disordered" evidence="1">
    <location>
        <begin position="187"/>
        <end position="242"/>
    </location>
</feature>
<dbReference type="Proteomes" id="UP001165080">
    <property type="component" value="Unassembled WGS sequence"/>
</dbReference>
<sequence>MYSRCYQARKSVRTHGGRTNLLPRFRRFPVSAAVVIQAAEVHHIETQSSAGSCWAAMTATSNAQCDSVLAVLESVHADSSAMLVEFVTKTPHIRGCYAYLRGADCPSSSSSSSSPHEAGSSPITVAEVNALACLLDAFAVSDQPRMRCVPLLRAAGWTPEHIASLPPVRVLLLLLLRVRLPGGLALHSGRSEQSGAESPRPSAAAAVAAAGDGSGEAAAEAEAVALSHGDGDGGGDGGSERRRTAEAIGAELERLRPGCLPRWETRTVEVPGAAAAGGGSGGDGDVSGDVGGPTSLSSSSTSFSRSGRVPSPGSVAAALPSRGDNRSSAPAPSSHASGGEPHQQHQQHQPSAPSAAPSTSPSPLPSSASRGARYVTLVDGSPAAPETRLRFGRVAVGGTFDRLHAGHELLLAVTALLAEGFVFVGVTADALLANKSHRELLQPYETRAREAVSYMQAVRPGLQVEAGPLCDPKAPTLAELDPAMEALVVSVETLPGAAAINAGRAARGFRPLTIITVPVIGLRGGGGGGGPAGTGAGCAGAGGGGAGGGFSNKLSSSGLRALEAAAAAGSGGGGSA</sequence>
<feature type="compositionally biased region" description="Gly residues" evidence="1">
    <location>
        <begin position="275"/>
        <end position="291"/>
    </location>
</feature>
<dbReference type="Pfam" id="PF01467">
    <property type="entry name" value="CTP_transf_like"/>
    <property type="match status" value="1"/>
</dbReference>
<dbReference type="AlphaFoldDB" id="A0A9W6BCQ8"/>
<dbReference type="SUPFAM" id="SSF52374">
    <property type="entry name" value="Nucleotidylyl transferase"/>
    <property type="match status" value="1"/>
</dbReference>
<reference evidence="3 4" key="1">
    <citation type="journal article" date="2023" name="Commun. Biol.">
        <title>Reorganization of the ancestral sex-determining regions during the evolution of trioecy in Pleodorina starrii.</title>
        <authorList>
            <person name="Takahashi K."/>
            <person name="Suzuki S."/>
            <person name="Kawai-Toyooka H."/>
            <person name="Yamamoto K."/>
            <person name="Hamaji T."/>
            <person name="Ootsuki R."/>
            <person name="Yamaguchi H."/>
            <person name="Kawachi M."/>
            <person name="Higashiyama T."/>
            <person name="Nozaki H."/>
        </authorList>
    </citation>
    <scope>NUCLEOTIDE SEQUENCE [LARGE SCALE GENOMIC DNA]</scope>
    <source>
        <strain evidence="3 4">NIES-4479</strain>
    </source>
</reference>